<evidence type="ECO:0000256" key="6">
    <source>
        <dbReference type="ARBA" id="ARBA00022692"/>
    </source>
</evidence>
<dbReference type="InterPro" id="IPR036942">
    <property type="entry name" value="Beta-barrel_TonB_sf"/>
</dbReference>
<evidence type="ECO:0000256" key="12">
    <source>
        <dbReference type="ARBA" id="ARBA00023170"/>
    </source>
</evidence>
<dbReference type="InterPro" id="IPR012910">
    <property type="entry name" value="Plug_dom"/>
</dbReference>
<evidence type="ECO:0000256" key="3">
    <source>
        <dbReference type="ARBA" id="ARBA00022448"/>
    </source>
</evidence>
<gene>
    <name evidence="20" type="ORF">SR908_12800</name>
</gene>
<dbReference type="Proteomes" id="UP001321908">
    <property type="component" value="Chromosome"/>
</dbReference>
<keyword evidence="9" id="KW-0406">Ion transport</keyword>
<name>A0ABZ0Y8W8_9GAMM</name>
<dbReference type="InterPro" id="IPR000531">
    <property type="entry name" value="Beta-barrel_TonB"/>
</dbReference>
<dbReference type="InterPro" id="IPR010105">
    <property type="entry name" value="TonB_sidphr_rcpt"/>
</dbReference>
<keyword evidence="10 15" id="KW-0798">TonB box</keyword>
<dbReference type="Pfam" id="PF00593">
    <property type="entry name" value="TonB_dep_Rec_b-barrel"/>
    <property type="match status" value="1"/>
</dbReference>
<evidence type="ECO:0000256" key="17">
    <source>
        <dbReference type="SAM" id="SignalP"/>
    </source>
</evidence>
<dbReference type="PROSITE" id="PS52016">
    <property type="entry name" value="TONB_DEPENDENT_REC_3"/>
    <property type="match status" value="1"/>
</dbReference>
<evidence type="ECO:0000313" key="21">
    <source>
        <dbReference type="Proteomes" id="UP001321908"/>
    </source>
</evidence>
<evidence type="ECO:0000256" key="14">
    <source>
        <dbReference type="PROSITE-ProRule" id="PRU01360"/>
    </source>
</evidence>
<evidence type="ECO:0000313" key="20">
    <source>
        <dbReference type="EMBL" id="WQH08346.1"/>
    </source>
</evidence>
<evidence type="ECO:0000256" key="1">
    <source>
        <dbReference type="ARBA" id="ARBA00004571"/>
    </source>
</evidence>
<keyword evidence="11 14" id="KW-0472">Membrane</keyword>
<dbReference type="SUPFAM" id="SSF56935">
    <property type="entry name" value="Porins"/>
    <property type="match status" value="1"/>
</dbReference>
<dbReference type="EMBL" id="CP140151">
    <property type="protein sequence ID" value="WQH08346.1"/>
    <property type="molecule type" value="Genomic_DNA"/>
</dbReference>
<keyword evidence="12 20" id="KW-0675">Receptor</keyword>
<dbReference type="PROSITE" id="PS00430">
    <property type="entry name" value="TONB_DEPENDENT_REC_1"/>
    <property type="match status" value="1"/>
</dbReference>
<dbReference type="Gene3D" id="2.40.170.20">
    <property type="entry name" value="TonB-dependent receptor, beta-barrel domain"/>
    <property type="match status" value="1"/>
</dbReference>
<keyword evidence="8" id="KW-0408">Iron</keyword>
<evidence type="ECO:0000256" key="16">
    <source>
        <dbReference type="RuleBase" id="RU003357"/>
    </source>
</evidence>
<evidence type="ECO:0000256" key="2">
    <source>
        <dbReference type="ARBA" id="ARBA00009810"/>
    </source>
</evidence>
<keyword evidence="6 14" id="KW-0812">Transmembrane</keyword>
<evidence type="ECO:0000256" key="5">
    <source>
        <dbReference type="ARBA" id="ARBA00022496"/>
    </source>
</evidence>
<dbReference type="InterPro" id="IPR037066">
    <property type="entry name" value="Plug_dom_sf"/>
</dbReference>
<dbReference type="Gene3D" id="2.170.130.10">
    <property type="entry name" value="TonB-dependent receptor, plug domain"/>
    <property type="match status" value="1"/>
</dbReference>
<accession>A0ABZ0Y8W8</accession>
<dbReference type="InterPro" id="IPR039426">
    <property type="entry name" value="TonB-dep_rcpt-like"/>
</dbReference>
<feature type="domain" description="TonB-dependent receptor-like beta-barrel" evidence="18">
    <location>
        <begin position="235"/>
        <end position="670"/>
    </location>
</feature>
<dbReference type="PROSITE" id="PS51257">
    <property type="entry name" value="PROKAR_LIPOPROTEIN"/>
    <property type="match status" value="1"/>
</dbReference>
<organism evidence="20 21">
    <name type="scientific">Chromohalobacter canadensis</name>
    <dbReference type="NCBI Taxonomy" id="141389"/>
    <lineage>
        <taxon>Bacteria</taxon>
        <taxon>Pseudomonadati</taxon>
        <taxon>Pseudomonadota</taxon>
        <taxon>Gammaproteobacteria</taxon>
        <taxon>Oceanospirillales</taxon>
        <taxon>Halomonadaceae</taxon>
        <taxon>Chromohalobacter</taxon>
    </lineage>
</organism>
<evidence type="ECO:0000256" key="15">
    <source>
        <dbReference type="PROSITE-ProRule" id="PRU10143"/>
    </source>
</evidence>
<feature type="domain" description="TonB-dependent receptor plug" evidence="19">
    <location>
        <begin position="59"/>
        <end position="162"/>
    </location>
</feature>
<evidence type="ECO:0000256" key="8">
    <source>
        <dbReference type="ARBA" id="ARBA00023004"/>
    </source>
</evidence>
<protein>
    <submittedName>
        <fullName evidence="20">TonB-dependent siderophore receptor</fullName>
    </submittedName>
</protein>
<reference evidence="20 21" key="1">
    <citation type="submission" date="2023-11" db="EMBL/GenBank/DDBJ databases">
        <title>MicrobeMod: A computational toolkit for identifying prokaryotic methylation and restriction-modification with nanopore sequencing.</title>
        <authorList>
            <person name="Crits-Christoph A."/>
            <person name="Kang S.C."/>
            <person name="Lee H."/>
            <person name="Ostrov N."/>
        </authorList>
    </citation>
    <scope>NUCLEOTIDE SEQUENCE [LARGE SCALE GENOMIC DNA]</scope>
    <source>
        <strain evidence="20 21">ATCC 43984</strain>
    </source>
</reference>
<evidence type="ECO:0000259" key="19">
    <source>
        <dbReference type="Pfam" id="PF07715"/>
    </source>
</evidence>
<evidence type="ECO:0000256" key="4">
    <source>
        <dbReference type="ARBA" id="ARBA00022452"/>
    </source>
</evidence>
<keyword evidence="21" id="KW-1185">Reference proteome</keyword>
<evidence type="ECO:0000256" key="11">
    <source>
        <dbReference type="ARBA" id="ARBA00023136"/>
    </source>
</evidence>
<keyword evidence="7 17" id="KW-0732">Signal</keyword>
<dbReference type="Pfam" id="PF07715">
    <property type="entry name" value="Plug"/>
    <property type="match status" value="1"/>
</dbReference>
<feature type="short sequence motif" description="TonB box" evidence="15">
    <location>
        <begin position="45"/>
        <end position="51"/>
    </location>
</feature>
<dbReference type="RefSeq" id="WP_246921812.1">
    <property type="nucleotide sequence ID" value="NZ_CP140151.1"/>
</dbReference>
<keyword evidence="5" id="KW-0410">Iron transport</keyword>
<feature type="signal peptide" evidence="17">
    <location>
        <begin position="1"/>
        <end position="36"/>
    </location>
</feature>
<dbReference type="PANTHER" id="PTHR32552">
    <property type="entry name" value="FERRICHROME IRON RECEPTOR-RELATED"/>
    <property type="match status" value="1"/>
</dbReference>
<evidence type="ECO:0000256" key="13">
    <source>
        <dbReference type="ARBA" id="ARBA00023237"/>
    </source>
</evidence>
<dbReference type="CDD" id="cd01347">
    <property type="entry name" value="ligand_gated_channel"/>
    <property type="match status" value="1"/>
</dbReference>
<dbReference type="PANTHER" id="PTHR32552:SF68">
    <property type="entry name" value="FERRICHROME OUTER MEMBRANE TRANSPORTER_PHAGE RECEPTOR"/>
    <property type="match status" value="1"/>
</dbReference>
<comment type="similarity">
    <text evidence="2 14 16">Belongs to the TonB-dependent receptor family.</text>
</comment>
<evidence type="ECO:0000256" key="9">
    <source>
        <dbReference type="ARBA" id="ARBA00023065"/>
    </source>
</evidence>
<keyword evidence="4 14" id="KW-1134">Transmembrane beta strand</keyword>
<sequence length="699" mass="77750">MSRSFSPSLPINVLSSPARCLAMATLLLGCPLAAQAQDNAAQSDTVVVTATALKVATPPMETPRAVSQVGRDELDKRAVNSYDETFRYRSGVQSAPYGSDNGVDWFNIRGFSGEDSTYQDGLRLFREGGYFWWVTEPFGLERVDLLKGPASILYGEAPPGGVVNAISKRPTDEKQGQFEIQGGNKDHRQVGIDTSGPVAGTDNMRYRMVGLFREGDGELDHTDNQRVYLAPSLAVDLSDDTTVTFLASYMKDHGTPSKGFRPVGGSLEGTEFGHIDRETNLGEPDYERQEREQISLGYELEHDIDDTWQFQQNLRYNSMDLLLRSLSPFTTLNTDGRTVGRYLTYRDGSYDSFTADNRLVGKWFTENTENTLLLGVDYQHFDVDYQNGDGTGDFAGFDVFDPEYGNYSPGTLQYHAEEKKEQIGVYIQDQLRLGERWILLGGVRHDSASVESYSDDPSAADYDETENQLSFSGGVMYLGDYGVSPYLSYSESFSPQVGRGPDGQAYEPSEGEQWEAGVKYTPDWLDGYMTAAVFDLKETNTLYTNDQFIQSQGGERHSQGFELEGVGYLTEQLQLTASYTYLDTTIEDPERGEFRAGLTPRHEASLWLDYGFEGGALQGLDVGAGARYVGESVNADPNSDDEVSSYTVYDAMASYEINSAWTAQVNVTNLTDKDYIRGCDSWCYYGESRSVIGSLNYRW</sequence>
<keyword evidence="13 14" id="KW-0998">Cell outer membrane</keyword>
<evidence type="ECO:0000259" key="18">
    <source>
        <dbReference type="Pfam" id="PF00593"/>
    </source>
</evidence>
<evidence type="ECO:0000256" key="10">
    <source>
        <dbReference type="ARBA" id="ARBA00023077"/>
    </source>
</evidence>
<comment type="subcellular location">
    <subcellularLocation>
        <location evidence="1 14">Cell outer membrane</location>
        <topology evidence="1 14">Multi-pass membrane protein</topology>
    </subcellularLocation>
</comment>
<dbReference type="NCBIfam" id="TIGR01783">
    <property type="entry name" value="TonB-siderophor"/>
    <property type="match status" value="1"/>
</dbReference>
<proteinExistence type="inferred from homology"/>
<dbReference type="InterPro" id="IPR010916">
    <property type="entry name" value="TonB_box_CS"/>
</dbReference>
<feature type="chain" id="PRO_5046606129" evidence="17">
    <location>
        <begin position="37"/>
        <end position="699"/>
    </location>
</feature>
<keyword evidence="3 14" id="KW-0813">Transport</keyword>
<evidence type="ECO:0000256" key="7">
    <source>
        <dbReference type="ARBA" id="ARBA00022729"/>
    </source>
</evidence>